<name>A0AAW1ECB0_ZOAVI</name>
<dbReference type="Proteomes" id="UP001488805">
    <property type="component" value="Unassembled WGS sequence"/>
</dbReference>
<feature type="region of interest" description="Disordered" evidence="1">
    <location>
        <begin position="61"/>
        <end position="83"/>
    </location>
</feature>
<dbReference type="EMBL" id="JBCEZU010000434">
    <property type="protein sequence ID" value="KAK9519818.1"/>
    <property type="molecule type" value="Genomic_DNA"/>
</dbReference>
<proteinExistence type="predicted"/>
<reference evidence="2 3" key="1">
    <citation type="journal article" date="2024" name="Genome Biol. Evol.">
        <title>Chromosome-level genome assembly of the viviparous eelpout Zoarces viviparus.</title>
        <authorList>
            <person name="Fuhrmann N."/>
            <person name="Brasseur M.V."/>
            <person name="Bakowski C.E."/>
            <person name="Podsiadlowski L."/>
            <person name="Prost S."/>
            <person name="Krehenwinkel H."/>
            <person name="Mayer C."/>
        </authorList>
    </citation>
    <scope>NUCLEOTIDE SEQUENCE [LARGE SCALE GENOMIC DNA]</scope>
    <source>
        <strain evidence="2">NO-MEL_2022_Ind0_liver</strain>
    </source>
</reference>
<dbReference type="AlphaFoldDB" id="A0AAW1ECB0"/>
<keyword evidence="3" id="KW-1185">Reference proteome</keyword>
<evidence type="ECO:0000256" key="1">
    <source>
        <dbReference type="SAM" id="MobiDB-lite"/>
    </source>
</evidence>
<sequence length="83" mass="9473">MGGFFRQQRVELSGPPYSSYSQATSYITLYLQLRTDPVCFEMLSEVHLSFITFIHCDFISEPRQESSSKSPACARETPTVSRQ</sequence>
<gene>
    <name evidence="2" type="ORF">VZT92_022523</name>
</gene>
<organism evidence="2 3">
    <name type="scientific">Zoarces viviparus</name>
    <name type="common">Viviparous eelpout</name>
    <name type="synonym">Blennius viviparus</name>
    <dbReference type="NCBI Taxonomy" id="48416"/>
    <lineage>
        <taxon>Eukaryota</taxon>
        <taxon>Metazoa</taxon>
        <taxon>Chordata</taxon>
        <taxon>Craniata</taxon>
        <taxon>Vertebrata</taxon>
        <taxon>Euteleostomi</taxon>
        <taxon>Actinopterygii</taxon>
        <taxon>Neopterygii</taxon>
        <taxon>Teleostei</taxon>
        <taxon>Neoteleostei</taxon>
        <taxon>Acanthomorphata</taxon>
        <taxon>Eupercaria</taxon>
        <taxon>Perciformes</taxon>
        <taxon>Cottioidei</taxon>
        <taxon>Zoarcales</taxon>
        <taxon>Zoarcidae</taxon>
        <taxon>Zoarcinae</taxon>
        <taxon>Zoarces</taxon>
    </lineage>
</organism>
<evidence type="ECO:0000313" key="2">
    <source>
        <dbReference type="EMBL" id="KAK9519818.1"/>
    </source>
</evidence>
<protein>
    <submittedName>
        <fullName evidence="2">Uncharacterized protein</fullName>
    </submittedName>
</protein>
<evidence type="ECO:0000313" key="3">
    <source>
        <dbReference type="Proteomes" id="UP001488805"/>
    </source>
</evidence>
<accession>A0AAW1ECB0</accession>
<comment type="caution">
    <text evidence="2">The sequence shown here is derived from an EMBL/GenBank/DDBJ whole genome shotgun (WGS) entry which is preliminary data.</text>
</comment>